<organism evidence="1 2">
    <name type="scientific">Komagataeibacter swingsii</name>
    <dbReference type="NCBI Taxonomy" id="215220"/>
    <lineage>
        <taxon>Bacteria</taxon>
        <taxon>Pseudomonadati</taxon>
        <taxon>Pseudomonadota</taxon>
        <taxon>Alphaproteobacteria</taxon>
        <taxon>Acetobacterales</taxon>
        <taxon>Acetobacteraceae</taxon>
        <taxon>Komagataeibacter</taxon>
    </lineage>
</organism>
<protein>
    <submittedName>
        <fullName evidence="1">Alkyl hydroperoxide reductase</fullName>
    </submittedName>
</protein>
<evidence type="ECO:0000313" key="2">
    <source>
        <dbReference type="Proteomes" id="UP000247371"/>
    </source>
</evidence>
<gene>
    <name evidence="1" type="ORF">CFR76_02860</name>
</gene>
<dbReference type="InterPro" id="IPR036249">
    <property type="entry name" value="Thioredoxin-like_sf"/>
</dbReference>
<accession>A0A2V4R4I6</accession>
<evidence type="ECO:0000313" key="1">
    <source>
        <dbReference type="EMBL" id="PYD70882.1"/>
    </source>
</evidence>
<sequence>MMTLLVIWQVALAIVALGLAAGLFALARQIGILHERLAPIGPQAAHQGLDVGQSVPRLVMRTLAGEPFVIGGPLDAGQRMMVIFVAPDCPVCKRVVPLARAIAGEQGLDLVLVGDGAEPELKEMATRPDMAGLTLVTGVELSLVLQVNRLPTLVIIDDHATILAKDIVNTRRQIEAAVQSSEAGGKNAGNVTKEIAHAAV</sequence>
<dbReference type="Gene3D" id="3.40.30.10">
    <property type="entry name" value="Glutaredoxin"/>
    <property type="match status" value="1"/>
</dbReference>
<dbReference type="AlphaFoldDB" id="A0A2V4R4I6"/>
<dbReference type="RefSeq" id="WP_110555723.1">
    <property type="nucleotide sequence ID" value="NZ_NKUB01000002.1"/>
</dbReference>
<comment type="caution">
    <text evidence="1">The sequence shown here is derived from an EMBL/GenBank/DDBJ whole genome shotgun (WGS) entry which is preliminary data.</text>
</comment>
<keyword evidence="2" id="KW-1185">Reference proteome</keyword>
<dbReference type="Proteomes" id="UP000247371">
    <property type="component" value="Unassembled WGS sequence"/>
</dbReference>
<name>A0A2V4R4I6_9PROT</name>
<proteinExistence type="predicted"/>
<dbReference type="SUPFAM" id="SSF52833">
    <property type="entry name" value="Thioredoxin-like"/>
    <property type="match status" value="1"/>
</dbReference>
<dbReference type="EMBL" id="NKUB01000002">
    <property type="protein sequence ID" value="PYD70882.1"/>
    <property type="molecule type" value="Genomic_DNA"/>
</dbReference>
<reference evidence="1 2" key="1">
    <citation type="submission" date="2017-07" db="EMBL/GenBank/DDBJ databases">
        <title>A draft genome sequence of Komagataeibacter swingsii LMG 22125.</title>
        <authorList>
            <person name="Skraban J."/>
            <person name="Cleenwerck I."/>
            <person name="Vandamme P."/>
            <person name="Trcek J."/>
        </authorList>
    </citation>
    <scope>NUCLEOTIDE SEQUENCE [LARGE SCALE GENOMIC DNA]</scope>
    <source>
        <strain evidence="1 2">LMG 22125</strain>
    </source>
</reference>